<evidence type="ECO:0000313" key="2">
    <source>
        <dbReference type="EMBL" id="KAA9404698.1"/>
    </source>
</evidence>
<comment type="caution">
    <text evidence="2">The sequence shown here is derived from an EMBL/GenBank/DDBJ whole genome shotgun (WGS) entry which is preliminary data.</text>
</comment>
<feature type="transmembrane region" description="Helical" evidence="1">
    <location>
        <begin position="183"/>
        <end position="205"/>
    </location>
</feature>
<proteinExistence type="predicted"/>
<name>A0A5J5LD74_HALHI</name>
<feature type="transmembrane region" description="Helical" evidence="1">
    <location>
        <begin position="251"/>
        <end position="269"/>
    </location>
</feature>
<feature type="transmembrane region" description="Helical" evidence="1">
    <location>
        <begin position="211"/>
        <end position="230"/>
    </location>
</feature>
<sequence>MPPDRSEKRPKPTIKQAAVTHAVVPASLLLQIDFPGIPDLYQLFKNGIEWFLTNVVSGLLDALSAIFSLGYEMFLFYPNPADVSILNTLWEISFSAYVAVAGLSFLYILLMAQYFPGTDSADLQLHLEKVTKYFAVIFISRELIAFFVAFTHTLTGLYYQTSYDLSIGVTITRAVMDDVGLYVGYNWGVLAVGLMLIAGLGLILILVLRMLIIYVTYALLPLLLAFKLVNVGPWKRVNVMGEKFIKVSSKLMLFGVLVTALIWSSTLLTDFSTYDSASSGTFAGGAAVDDSLPDGRFSTHGQLAQYIQDFFLLITPLLMIDFVGFKLIMDLL</sequence>
<protein>
    <submittedName>
        <fullName evidence="2">Uncharacterized protein</fullName>
    </submittedName>
</protein>
<dbReference type="EMBL" id="RQWK01000003">
    <property type="protein sequence ID" value="KAA9404698.1"/>
    <property type="molecule type" value="Genomic_DNA"/>
</dbReference>
<reference evidence="2 3" key="1">
    <citation type="submission" date="2018-11" db="EMBL/GenBank/DDBJ databases">
        <title>Genomic analysis of Haloarcula hispanica CBA1121.</title>
        <authorList>
            <person name="Kim Y.B."/>
            <person name="Roh S.W."/>
        </authorList>
    </citation>
    <scope>NUCLEOTIDE SEQUENCE [LARGE SCALE GENOMIC DNA]</scope>
    <source>
        <strain evidence="2 3">CBA1121</strain>
    </source>
</reference>
<accession>A0A5J5LD74</accession>
<dbReference type="Proteomes" id="UP000326244">
    <property type="component" value="Unassembled WGS sequence"/>
</dbReference>
<feature type="transmembrane region" description="Helical" evidence="1">
    <location>
        <begin position="50"/>
        <end position="74"/>
    </location>
</feature>
<gene>
    <name evidence="2" type="ORF">EGO51_18515</name>
</gene>
<keyword evidence="1" id="KW-1133">Transmembrane helix</keyword>
<feature type="transmembrane region" description="Helical" evidence="1">
    <location>
        <begin position="310"/>
        <end position="329"/>
    </location>
</feature>
<evidence type="ECO:0000313" key="3">
    <source>
        <dbReference type="Proteomes" id="UP000326244"/>
    </source>
</evidence>
<evidence type="ECO:0000256" key="1">
    <source>
        <dbReference type="SAM" id="Phobius"/>
    </source>
</evidence>
<organism evidence="2 3">
    <name type="scientific">Haloarcula hispanica</name>
    <dbReference type="NCBI Taxonomy" id="51589"/>
    <lineage>
        <taxon>Archaea</taxon>
        <taxon>Methanobacteriati</taxon>
        <taxon>Methanobacteriota</taxon>
        <taxon>Stenosarchaea group</taxon>
        <taxon>Halobacteria</taxon>
        <taxon>Halobacteriales</taxon>
        <taxon>Haloarculaceae</taxon>
        <taxon>Haloarcula</taxon>
    </lineage>
</organism>
<keyword evidence="1" id="KW-0812">Transmembrane</keyword>
<keyword evidence="1" id="KW-0472">Membrane</keyword>
<feature type="transmembrane region" description="Helical" evidence="1">
    <location>
        <begin position="94"/>
        <end position="112"/>
    </location>
</feature>
<dbReference type="RefSeq" id="WP_151104250.1">
    <property type="nucleotide sequence ID" value="NZ_RQWK01000003.1"/>
</dbReference>
<dbReference type="AlphaFoldDB" id="A0A5J5LD74"/>